<keyword evidence="3" id="KW-1185">Reference proteome</keyword>
<dbReference type="OrthoDB" id="1064107at2759"/>
<reference evidence="2" key="1">
    <citation type="journal article" date="2020" name="bioRxiv">
        <title>Hybrid origin of Populus tomentosa Carr. identified through genome sequencing and phylogenomic analysis.</title>
        <authorList>
            <person name="An X."/>
            <person name="Gao K."/>
            <person name="Chen Z."/>
            <person name="Li J."/>
            <person name="Yang X."/>
            <person name="Yang X."/>
            <person name="Zhou J."/>
            <person name="Guo T."/>
            <person name="Zhao T."/>
            <person name="Huang S."/>
            <person name="Miao D."/>
            <person name="Khan W.U."/>
            <person name="Rao P."/>
            <person name="Ye M."/>
            <person name="Lei B."/>
            <person name="Liao W."/>
            <person name="Wang J."/>
            <person name="Ji L."/>
            <person name="Li Y."/>
            <person name="Guo B."/>
            <person name="Mustafa N.S."/>
            <person name="Li S."/>
            <person name="Yun Q."/>
            <person name="Keller S.R."/>
            <person name="Mao J."/>
            <person name="Zhang R."/>
            <person name="Strauss S.H."/>
        </authorList>
    </citation>
    <scope>NUCLEOTIDE SEQUENCE</scope>
    <source>
        <strain evidence="2">GM15</strain>
        <tissue evidence="2">Leaf</tissue>
    </source>
</reference>
<feature type="transmembrane region" description="Helical" evidence="1">
    <location>
        <begin position="7"/>
        <end position="30"/>
    </location>
</feature>
<keyword evidence="1" id="KW-1133">Transmembrane helix</keyword>
<dbReference type="Proteomes" id="UP000886885">
    <property type="component" value="Chromosome 5D"/>
</dbReference>
<evidence type="ECO:0000313" key="2">
    <source>
        <dbReference type="EMBL" id="KAG6773429.1"/>
    </source>
</evidence>
<evidence type="ECO:0000256" key="1">
    <source>
        <dbReference type="SAM" id="Phobius"/>
    </source>
</evidence>
<name>A0A8X7ZP62_POPTO</name>
<comment type="caution">
    <text evidence="2">The sequence shown here is derived from an EMBL/GenBank/DDBJ whole genome shotgun (WGS) entry which is preliminary data.</text>
</comment>
<keyword evidence="1" id="KW-0472">Membrane</keyword>
<keyword evidence="1" id="KW-0812">Transmembrane</keyword>
<gene>
    <name evidence="2" type="ORF">POTOM_020707</name>
</gene>
<evidence type="ECO:0000313" key="3">
    <source>
        <dbReference type="Proteomes" id="UP000886885"/>
    </source>
</evidence>
<dbReference type="EMBL" id="JAAWWB010000010">
    <property type="protein sequence ID" value="KAG6773429.1"/>
    <property type="molecule type" value="Genomic_DNA"/>
</dbReference>
<accession>A0A8X7ZP62</accession>
<proteinExistence type="predicted"/>
<sequence>MCCGKRVCVFCTCVVLVAILIGLLFGFGIYKNGFHKLKDAFHECDSSVSGSLCGAGIGRPFMGACWDWLIGISFGSFVKLKQMPCSLSDPAMGLKIMTFHTAVLICVHFDTHLSYKTSSKWTSQDERNCPFCILVSFT</sequence>
<organism evidence="2 3">
    <name type="scientific">Populus tomentosa</name>
    <name type="common">Chinese white poplar</name>
    <dbReference type="NCBI Taxonomy" id="118781"/>
    <lineage>
        <taxon>Eukaryota</taxon>
        <taxon>Viridiplantae</taxon>
        <taxon>Streptophyta</taxon>
        <taxon>Embryophyta</taxon>
        <taxon>Tracheophyta</taxon>
        <taxon>Spermatophyta</taxon>
        <taxon>Magnoliopsida</taxon>
        <taxon>eudicotyledons</taxon>
        <taxon>Gunneridae</taxon>
        <taxon>Pentapetalae</taxon>
        <taxon>rosids</taxon>
        <taxon>fabids</taxon>
        <taxon>Malpighiales</taxon>
        <taxon>Salicaceae</taxon>
        <taxon>Saliceae</taxon>
        <taxon>Populus</taxon>
    </lineage>
</organism>
<protein>
    <submittedName>
        <fullName evidence="2">Uncharacterized protein</fullName>
    </submittedName>
</protein>
<dbReference type="AlphaFoldDB" id="A0A8X7ZP62"/>
<dbReference type="PANTHER" id="PTHR36753:SF2">
    <property type="entry name" value="TRANSMEMBRANE PROTEIN"/>
    <property type="match status" value="1"/>
</dbReference>
<dbReference type="PANTHER" id="PTHR36753">
    <property type="entry name" value="TRANSMEMBRANE PROTEIN"/>
    <property type="match status" value="1"/>
</dbReference>